<keyword evidence="5" id="KW-0732">Signal</keyword>
<feature type="transmembrane region" description="Helical" evidence="5">
    <location>
        <begin position="466"/>
        <end position="489"/>
    </location>
</feature>
<feature type="chain" id="PRO_5044526961" description="UDP-glucuronosyltransferase" evidence="5">
    <location>
        <begin position="20"/>
        <end position="506"/>
    </location>
</feature>
<dbReference type="FunFam" id="3.40.50.2000:FF:000050">
    <property type="entry name" value="UDP-glucuronosyltransferase"/>
    <property type="match status" value="1"/>
</dbReference>
<dbReference type="InterPro" id="IPR035595">
    <property type="entry name" value="UDP_glycos_trans_CS"/>
</dbReference>
<dbReference type="GO" id="GO:0016020">
    <property type="term" value="C:membrane"/>
    <property type="evidence" value="ECO:0007669"/>
    <property type="project" value="UniProtKB-SubCell"/>
</dbReference>
<evidence type="ECO:0000313" key="6">
    <source>
        <dbReference type="EMBL" id="KAL3289118.1"/>
    </source>
</evidence>
<organism evidence="6 7">
    <name type="scientific">Cryptolaemus montrouzieri</name>
    <dbReference type="NCBI Taxonomy" id="559131"/>
    <lineage>
        <taxon>Eukaryota</taxon>
        <taxon>Metazoa</taxon>
        <taxon>Ecdysozoa</taxon>
        <taxon>Arthropoda</taxon>
        <taxon>Hexapoda</taxon>
        <taxon>Insecta</taxon>
        <taxon>Pterygota</taxon>
        <taxon>Neoptera</taxon>
        <taxon>Endopterygota</taxon>
        <taxon>Coleoptera</taxon>
        <taxon>Polyphaga</taxon>
        <taxon>Cucujiformia</taxon>
        <taxon>Coccinelloidea</taxon>
        <taxon>Coccinellidae</taxon>
        <taxon>Scymninae</taxon>
        <taxon>Scymnini</taxon>
        <taxon>Cryptolaemus</taxon>
    </lineage>
</organism>
<sequence>MILKWLIALMAITYTQVEAARILGLIWTFSRSHHIAGSTLLKELAKTGHEVHLLSTYNDNVDIPNFTQELLTGIIVPGDGMSNPNSSVFTMLFDFVPIMNKNVEKFWENEAVQKLIRTKPKYDAVIVLTFFNDFVLALPHYLKAPTIIYSSMSSNPINNKYVANPSLPYATGLAKNGFFARLNFVTLNVVIYVIEAYFLAPLQNRINEKYLPDVPPIEVLNKNVSLVLINSHYAIEGPRPYVPNMVQIGGFHTREVKKLPENLQTYLDSAKDGAILFSMGTNVKLSKNLQRNQLDAIMSGLGKVAPIKVLFKSEIDIPSAPENVLVSNWLPQNDILAHPNLKVFISHGGLAGTTEAVYHGVPMLGIPFFADQKFNIGSMSEVGLAVTLDVDRITEQTFYAALEELLTNPTYSTNAKKRSSLLKNQPVSSLQKAIWWIEHIIEYKGGEHLRNVGMELEWYHLYMVDVMAFFLALILVVLAISFIVIRWVLRILYNICRGKPKKEKKH</sequence>
<comment type="catalytic activity">
    <reaction evidence="5">
        <text>glucuronate acceptor + UDP-alpha-D-glucuronate = acceptor beta-D-glucuronoside + UDP + H(+)</text>
        <dbReference type="Rhea" id="RHEA:21032"/>
        <dbReference type="ChEBI" id="CHEBI:15378"/>
        <dbReference type="ChEBI" id="CHEBI:58052"/>
        <dbReference type="ChEBI" id="CHEBI:58223"/>
        <dbReference type="ChEBI" id="CHEBI:132367"/>
        <dbReference type="ChEBI" id="CHEBI:132368"/>
        <dbReference type="EC" id="2.4.1.17"/>
    </reaction>
</comment>
<keyword evidence="3 4" id="KW-0808">Transferase</keyword>
<keyword evidence="5" id="KW-1133">Transmembrane helix</keyword>
<protein>
    <recommendedName>
        <fullName evidence="5">UDP-glucuronosyltransferase</fullName>
        <ecNumber evidence="5">2.4.1.17</ecNumber>
    </recommendedName>
</protein>
<dbReference type="PANTHER" id="PTHR48043">
    <property type="entry name" value="EG:EG0003.4 PROTEIN-RELATED"/>
    <property type="match status" value="1"/>
</dbReference>
<dbReference type="Gene3D" id="3.40.50.2000">
    <property type="entry name" value="Glycogen Phosphorylase B"/>
    <property type="match status" value="1"/>
</dbReference>
<name>A0ABD2PE86_9CUCU</name>
<evidence type="ECO:0000313" key="7">
    <source>
        <dbReference type="Proteomes" id="UP001516400"/>
    </source>
</evidence>
<keyword evidence="5" id="KW-0812">Transmembrane</keyword>
<evidence type="ECO:0000256" key="4">
    <source>
        <dbReference type="RuleBase" id="RU003718"/>
    </source>
</evidence>
<keyword evidence="2 4" id="KW-0328">Glycosyltransferase</keyword>
<evidence type="ECO:0000256" key="5">
    <source>
        <dbReference type="RuleBase" id="RU362059"/>
    </source>
</evidence>
<dbReference type="AlphaFoldDB" id="A0ABD2PE86"/>
<dbReference type="PROSITE" id="PS00375">
    <property type="entry name" value="UDPGT"/>
    <property type="match status" value="1"/>
</dbReference>
<dbReference type="CDD" id="cd03784">
    <property type="entry name" value="GT1_Gtf-like"/>
    <property type="match status" value="1"/>
</dbReference>
<evidence type="ECO:0000256" key="1">
    <source>
        <dbReference type="ARBA" id="ARBA00009995"/>
    </source>
</evidence>
<comment type="similarity">
    <text evidence="1 4">Belongs to the UDP-glycosyltransferase family.</text>
</comment>
<dbReference type="InterPro" id="IPR050271">
    <property type="entry name" value="UDP-glycosyltransferase"/>
</dbReference>
<dbReference type="EMBL" id="JABFTP020000185">
    <property type="protein sequence ID" value="KAL3289118.1"/>
    <property type="molecule type" value="Genomic_DNA"/>
</dbReference>
<comment type="subcellular location">
    <subcellularLocation>
        <location evidence="5">Membrane</location>
        <topology evidence="5">Single-pass membrane protein</topology>
    </subcellularLocation>
</comment>
<dbReference type="EC" id="2.4.1.17" evidence="5"/>
<dbReference type="PANTHER" id="PTHR48043:SF159">
    <property type="entry name" value="EG:EG0003.4 PROTEIN-RELATED"/>
    <property type="match status" value="1"/>
</dbReference>
<reference evidence="6 7" key="1">
    <citation type="journal article" date="2021" name="BMC Biol.">
        <title>Horizontally acquired antibacterial genes associated with adaptive radiation of ladybird beetles.</title>
        <authorList>
            <person name="Li H.S."/>
            <person name="Tang X.F."/>
            <person name="Huang Y.H."/>
            <person name="Xu Z.Y."/>
            <person name="Chen M.L."/>
            <person name="Du X.Y."/>
            <person name="Qiu B.Y."/>
            <person name="Chen P.T."/>
            <person name="Zhang W."/>
            <person name="Slipinski A."/>
            <person name="Escalona H.E."/>
            <person name="Waterhouse R.M."/>
            <person name="Zwick A."/>
            <person name="Pang H."/>
        </authorList>
    </citation>
    <scope>NUCLEOTIDE SEQUENCE [LARGE SCALE GENOMIC DNA]</scope>
    <source>
        <strain evidence="6">SYSU2018</strain>
    </source>
</reference>
<keyword evidence="5" id="KW-0472">Membrane</keyword>
<dbReference type="Pfam" id="PF00201">
    <property type="entry name" value="UDPGT"/>
    <property type="match status" value="1"/>
</dbReference>
<comment type="caution">
    <text evidence="6">The sequence shown here is derived from an EMBL/GenBank/DDBJ whole genome shotgun (WGS) entry which is preliminary data.</text>
</comment>
<keyword evidence="7" id="KW-1185">Reference proteome</keyword>
<dbReference type="InterPro" id="IPR002213">
    <property type="entry name" value="UDP_glucos_trans"/>
</dbReference>
<gene>
    <name evidence="6" type="ORF">HHI36_003558</name>
</gene>
<evidence type="ECO:0000256" key="2">
    <source>
        <dbReference type="ARBA" id="ARBA00022676"/>
    </source>
</evidence>
<dbReference type="Proteomes" id="UP001516400">
    <property type="component" value="Unassembled WGS sequence"/>
</dbReference>
<dbReference type="SUPFAM" id="SSF53756">
    <property type="entry name" value="UDP-Glycosyltransferase/glycogen phosphorylase"/>
    <property type="match status" value="1"/>
</dbReference>
<dbReference type="GO" id="GO:0015020">
    <property type="term" value="F:glucuronosyltransferase activity"/>
    <property type="evidence" value="ECO:0007669"/>
    <property type="project" value="UniProtKB-EC"/>
</dbReference>
<evidence type="ECO:0000256" key="3">
    <source>
        <dbReference type="ARBA" id="ARBA00022679"/>
    </source>
</evidence>
<proteinExistence type="inferred from homology"/>
<feature type="signal peptide" evidence="5">
    <location>
        <begin position="1"/>
        <end position="19"/>
    </location>
</feature>
<accession>A0ABD2PE86</accession>